<dbReference type="InterPro" id="IPR032466">
    <property type="entry name" value="Metal_Hydrolase"/>
</dbReference>
<dbReference type="SUPFAM" id="SSF51556">
    <property type="entry name" value="Metallo-dependent hydrolases"/>
    <property type="match status" value="1"/>
</dbReference>
<dbReference type="AlphaFoldDB" id="A0A382VM26"/>
<sequence length="129" mass="14313">QFMVDKALSVKEIHLEGFKKAYKAGVKIACGSDSSPLKDFTHLELKHLKIAGMSTVDTLKSGTVIPAELCGVSNEYGKIEENYVADIIVLQENPLDNLETVFDPLMVFKNGIQFNEQQGLSSFEDIYLN</sequence>
<dbReference type="Gene3D" id="2.30.40.10">
    <property type="entry name" value="Urease, subunit C, domain 1"/>
    <property type="match status" value="1"/>
</dbReference>
<proteinExistence type="predicted"/>
<dbReference type="GO" id="GO:0016810">
    <property type="term" value="F:hydrolase activity, acting on carbon-nitrogen (but not peptide) bonds"/>
    <property type="evidence" value="ECO:0007669"/>
    <property type="project" value="InterPro"/>
</dbReference>
<dbReference type="SUPFAM" id="SSF51338">
    <property type="entry name" value="Composite domain of metallo-dependent hydrolases"/>
    <property type="match status" value="1"/>
</dbReference>
<reference evidence="2" key="1">
    <citation type="submission" date="2018-05" db="EMBL/GenBank/DDBJ databases">
        <authorList>
            <person name="Lanie J.A."/>
            <person name="Ng W.-L."/>
            <person name="Kazmierczak K.M."/>
            <person name="Andrzejewski T.M."/>
            <person name="Davidsen T.M."/>
            <person name="Wayne K.J."/>
            <person name="Tettelin H."/>
            <person name="Glass J.I."/>
            <person name="Rusch D."/>
            <person name="Podicherti R."/>
            <person name="Tsui H.-C.T."/>
            <person name="Winkler M.E."/>
        </authorList>
    </citation>
    <scope>NUCLEOTIDE SEQUENCE</scope>
</reference>
<dbReference type="Gene3D" id="3.20.20.140">
    <property type="entry name" value="Metal-dependent hydrolases"/>
    <property type="match status" value="1"/>
</dbReference>
<accession>A0A382VM26</accession>
<feature type="non-terminal residue" evidence="2">
    <location>
        <position position="1"/>
    </location>
</feature>
<gene>
    <name evidence="2" type="ORF">METZ01_LOCUS399812</name>
</gene>
<name>A0A382VM26_9ZZZZ</name>
<dbReference type="Pfam" id="PF01979">
    <property type="entry name" value="Amidohydro_1"/>
    <property type="match status" value="1"/>
</dbReference>
<evidence type="ECO:0000313" key="2">
    <source>
        <dbReference type="EMBL" id="SVD46958.1"/>
    </source>
</evidence>
<dbReference type="InterPro" id="IPR011059">
    <property type="entry name" value="Metal-dep_hydrolase_composite"/>
</dbReference>
<protein>
    <recommendedName>
        <fullName evidence="1">Amidohydrolase-related domain-containing protein</fullName>
    </recommendedName>
</protein>
<organism evidence="2">
    <name type="scientific">marine metagenome</name>
    <dbReference type="NCBI Taxonomy" id="408172"/>
    <lineage>
        <taxon>unclassified sequences</taxon>
        <taxon>metagenomes</taxon>
        <taxon>ecological metagenomes</taxon>
    </lineage>
</organism>
<dbReference type="InterPro" id="IPR006680">
    <property type="entry name" value="Amidohydro-rel"/>
</dbReference>
<dbReference type="InterPro" id="IPR051781">
    <property type="entry name" value="Metallo-dep_Hydrolase"/>
</dbReference>
<evidence type="ECO:0000259" key="1">
    <source>
        <dbReference type="Pfam" id="PF01979"/>
    </source>
</evidence>
<dbReference type="PANTHER" id="PTHR43135">
    <property type="entry name" value="ALPHA-D-RIBOSE 1-METHYLPHOSPHONATE 5-TRIPHOSPHATE DIPHOSPHATASE"/>
    <property type="match status" value="1"/>
</dbReference>
<dbReference type="EMBL" id="UINC01152660">
    <property type="protein sequence ID" value="SVD46958.1"/>
    <property type="molecule type" value="Genomic_DNA"/>
</dbReference>
<feature type="domain" description="Amidohydrolase-related" evidence="1">
    <location>
        <begin position="6"/>
        <end position="111"/>
    </location>
</feature>
<dbReference type="PANTHER" id="PTHR43135:SF3">
    <property type="entry name" value="ALPHA-D-RIBOSE 1-METHYLPHOSPHONATE 5-TRIPHOSPHATE DIPHOSPHATASE"/>
    <property type="match status" value="1"/>
</dbReference>